<dbReference type="InterPro" id="IPR008166">
    <property type="entry name" value="Glyco_transf_92"/>
</dbReference>
<comment type="similarity">
    <text evidence="2 6">Belongs to the glycosyltransferase 92 family.</text>
</comment>
<dbReference type="EC" id="2.4.1.-" evidence="6"/>
<dbReference type="GO" id="GO:0016757">
    <property type="term" value="F:glycosyltransferase activity"/>
    <property type="evidence" value="ECO:0007669"/>
    <property type="project" value="UniProtKB-UniRule"/>
</dbReference>
<dbReference type="PANTHER" id="PTHR47024:SF1">
    <property type="entry name" value="GLYCOSYLTRANSFERASE FAMILY 92 PROTEIN"/>
    <property type="match status" value="1"/>
</dbReference>
<gene>
    <name evidence="7" type="ORF">MSPICULIGERA_LOCUS10584</name>
</gene>
<sequence length="567" mass="65750">MEMSSDLITGDELMFYYAFYETRDPAGPRIRIIGTGDCEKLKAEHFLVVLADGKTLNIERIYVLGSSDCPGFIGGHCKMPEMELSTSIFFEKPSQTITIFRQQSFAKVQLHRIPSAYSPGITPCNSTPLYWYNDWPRLMIFIEYWMKSGSKKILMHVHSVSTATKKLLDYYVKKGVVETRPVPLMPYSQKINPNNYVYHGAVHLTTLFCSIWSETDYTVVGDVDEIYYVRNHSDNLLDVVHRHFTENLKTGALRLQHSALGFKEPIAPSPWDYKQFRQLNFLRTAVPFLKESFEDKMKYLYETRFGKSPNMHFMREFYGDKQTSALSDNEVAYLEMRNEDLAQAGNHSSRYPEFEMFTDLEIQVMREQLKEIFGDDEPPFRFQSILPILDECMYRLDSEGRDCNNPLKSECFERLKDMDDWLYAHQHKYSELNRKIHRRNEYLRDMIHSSKSEIFRSANPDNVEMSPDLITGEELLVYYAFYETRDPAGPRIRIIATGDCHKMKEEQFLVVLADGKTLYIDRIYVIGTAGCAGGPGGLNYIEFTPIIFLGLLHATRHRYIGIMTGLG</sequence>
<comment type="subcellular location">
    <subcellularLocation>
        <location evidence="1">Membrane</location>
        <topology evidence="1">Single-pass membrane protein</topology>
    </subcellularLocation>
</comment>
<evidence type="ECO:0000313" key="8">
    <source>
        <dbReference type="Proteomes" id="UP001177023"/>
    </source>
</evidence>
<dbReference type="Proteomes" id="UP001177023">
    <property type="component" value="Unassembled WGS sequence"/>
</dbReference>
<protein>
    <recommendedName>
        <fullName evidence="6">Glycosyltransferase family 92 protein</fullName>
        <ecNumber evidence="6">2.4.1.-</ecNumber>
    </recommendedName>
</protein>
<dbReference type="GO" id="GO:0016020">
    <property type="term" value="C:membrane"/>
    <property type="evidence" value="ECO:0007669"/>
    <property type="project" value="UniProtKB-SubCell"/>
</dbReference>
<name>A0AA36CQ78_9BILA</name>
<evidence type="ECO:0000256" key="1">
    <source>
        <dbReference type="ARBA" id="ARBA00004167"/>
    </source>
</evidence>
<evidence type="ECO:0000256" key="2">
    <source>
        <dbReference type="ARBA" id="ARBA00007647"/>
    </source>
</evidence>
<feature type="non-terminal residue" evidence="7">
    <location>
        <position position="1"/>
    </location>
</feature>
<keyword evidence="4 6" id="KW-0808">Transferase</keyword>
<evidence type="ECO:0000256" key="3">
    <source>
        <dbReference type="ARBA" id="ARBA00022676"/>
    </source>
</evidence>
<evidence type="ECO:0000256" key="4">
    <source>
        <dbReference type="ARBA" id="ARBA00022679"/>
    </source>
</evidence>
<dbReference type="Pfam" id="PF01697">
    <property type="entry name" value="Glyco_transf_92"/>
    <property type="match status" value="1"/>
</dbReference>
<organism evidence="7 8">
    <name type="scientific">Mesorhabditis spiculigera</name>
    <dbReference type="NCBI Taxonomy" id="96644"/>
    <lineage>
        <taxon>Eukaryota</taxon>
        <taxon>Metazoa</taxon>
        <taxon>Ecdysozoa</taxon>
        <taxon>Nematoda</taxon>
        <taxon>Chromadorea</taxon>
        <taxon>Rhabditida</taxon>
        <taxon>Rhabditina</taxon>
        <taxon>Rhabditomorpha</taxon>
        <taxon>Rhabditoidea</taxon>
        <taxon>Rhabditidae</taxon>
        <taxon>Mesorhabditinae</taxon>
        <taxon>Mesorhabditis</taxon>
    </lineage>
</organism>
<accession>A0AA36CQ78</accession>
<dbReference type="PANTHER" id="PTHR47024">
    <property type="entry name" value="BIOFILM ABSENT ON HEAD (AFTER YERSINIA EXPOSURE)-RELATED"/>
    <property type="match status" value="1"/>
</dbReference>
<comment type="caution">
    <text evidence="7">The sequence shown here is derived from an EMBL/GenBank/DDBJ whole genome shotgun (WGS) entry which is preliminary data.</text>
</comment>
<keyword evidence="3 6" id="KW-0328">Glycosyltransferase</keyword>
<evidence type="ECO:0000313" key="7">
    <source>
        <dbReference type="EMBL" id="CAJ0572192.1"/>
    </source>
</evidence>
<dbReference type="EMBL" id="CATQJA010002592">
    <property type="protein sequence ID" value="CAJ0572192.1"/>
    <property type="molecule type" value="Genomic_DNA"/>
</dbReference>
<evidence type="ECO:0000256" key="6">
    <source>
        <dbReference type="RuleBase" id="RU366017"/>
    </source>
</evidence>
<dbReference type="AlphaFoldDB" id="A0AA36CQ78"/>
<keyword evidence="8" id="KW-1185">Reference proteome</keyword>
<proteinExistence type="inferred from homology"/>
<evidence type="ECO:0000256" key="5">
    <source>
        <dbReference type="ARBA" id="ARBA00023136"/>
    </source>
</evidence>
<reference evidence="7" key="1">
    <citation type="submission" date="2023-06" db="EMBL/GenBank/DDBJ databases">
        <authorList>
            <person name="Delattre M."/>
        </authorList>
    </citation>
    <scope>NUCLEOTIDE SEQUENCE</scope>
    <source>
        <strain evidence="7">AF72</strain>
    </source>
</reference>
<keyword evidence="5" id="KW-0472">Membrane</keyword>